<organism evidence="2 3">
    <name type="scientific">Oryzomonas rubra</name>
    <dbReference type="NCBI Taxonomy" id="2509454"/>
    <lineage>
        <taxon>Bacteria</taxon>
        <taxon>Pseudomonadati</taxon>
        <taxon>Thermodesulfobacteriota</taxon>
        <taxon>Desulfuromonadia</taxon>
        <taxon>Geobacterales</taxon>
        <taxon>Geobacteraceae</taxon>
        <taxon>Oryzomonas</taxon>
    </lineage>
</organism>
<feature type="signal peptide" evidence="1">
    <location>
        <begin position="1"/>
        <end position="18"/>
    </location>
</feature>
<dbReference type="OrthoDB" id="5465302at2"/>
<evidence type="ECO:0000256" key="1">
    <source>
        <dbReference type="SAM" id="SignalP"/>
    </source>
</evidence>
<dbReference type="EMBL" id="SRSD01000008">
    <property type="protein sequence ID" value="KAA0889718.1"/>
    <property type="molecule type" value="Genomic_DNA"/>
</dbReference>
<gene>
    <name evidence="2" type="ORF">ET418_13155</name>
</gene>
<feature type="chain" id="PRO_5022998552" evidence="1">
    <location>
        <begin position="19"/>
        <end position="240"/>
    </location>
</feature>
<protein>
    <submittedName>
        <fullName evidence="2">Glycine zipper family protein</fullName>
    </submittedName>
</protein>
<comment type="caution">
    <text evidence="2">The sequence shown here is derived from an EMBL/GenBank/DDBJ whole genome shotgun (WGS) entry which is preliminary data.</text>
</comment>
<dbReference type="RefSeq" id="WP_149308225.1">
    <property type="nucleotide sequence ID" value="NZ_SRSD01000008.1"/>
</dbReference>
<accession>A0A5A9XBC9</accession>
<name>A0A5A9XBC9_9BACT</name>
<evidence type="ECO:0000313" key="2">
    <source>
        <dbReference type="EMBL" id="KAA0889718.1"/>
    </source>
</evidence>
<dbReference type="AlphaFoldDB" id="A0A5A9XBC9"/>
<keyword evidence="1" id="KW-0732">Signal</keyword>
<dbReference type="Proteomes" id="UP000324298">
    <property type="component" value="Unassembled WGS sequence"/>
</dbReference>
<evidence type="ECO:0000313" key="3">
    <source>
        <dbReference type="Proteomes" id="UP000324298"/>
    </source>
</evidence>
<keyword evidence="3" id="KW-1185">Reference proteome</keyword>
<proteinExistence type="predicted"/>
<reference evidence="2 3" key="1">
    <citation type="submission" date="2019-04" db="EMBL/GenBank/DDBJ databases">
        <title>Geobacter ruber sp. nov., ferric-reducing bacteria isolated from paddy soil.</title>
        <authorList>
            <person name="Xu Z."/>
            <person name="Masuda Y."/>
            <person name="Itoh H."/>
            <person name="Senoo K."/>
        </authorList>
    </citation>
    <scope>NUCLEOTIDE SEQUENCE [LARGE SCALE GENOMIC DNA]</scope>
    <source>
        <strain evidence="2 3">Red88</strain>
    </source>
</reference>
<sequence length="240" mass="25381">MKKIILLLMMAAHLSACATYESRSVSFRPPQDYVNYQDVAGIRVGAEAFADKQQAEDAFGFNIRDAGLLPVQVVIDNKSGQGVEVVSGQTFLIDSSNRYWKLLSNREAVERVDKATQAGSITSGAGKGAAWGAATGALLGLAIGIVSGHDAGSALVKGGVLGGVGGAVIGGASKGDDREREYKIADDVREKGMEGKIMSAEALASGFIFFPGEAESVRELRLQVRFRESGTVRTLNLRLK</sequence>